<dbReference type="GO" id="GO:0016594">
    <property type="term" value="F:glycine binding"/>
    <property type="evidence" value="ECO:0007669"/>
    <property type="project" value="TreeGrafter"/>
</dbReference>
<comment type="similarity">
    <text evidence="2 7">Belongs to the GcvP family.</text>
</comment>
<organism evidence="10 11">
    <name type="scientific">Thecamonas trahens ATCC 50062</name>
    <dbReference type="NCBI Taxonomy" id="461836"/>
    <lineage>
        <taxon>Eukaryota</taxon>
        <taxon>Apusozoa</taxon>
        <taxon>Apusomonadida</taxon>
        <taxon>Apusomonadidae</taxon>
        <taxon>Thecamonas</taxon>
    </lineage>
</organism>
<dbReference type="InterPro" id="IPR015421">
    <property type="entry name" value="PyrdxlP-dep_Trfase_major"/>
</dbReference>
<name>A0A0L0DR44_THETB</name>
<dbReference type="EMBL" id="GL349490">
    <property type="protein sequence ID" value="KNC54486.1"/>
    <property type="molecule type" value="Genomic_DNA"/>
</dbReference>
<dbReference type="RefSeq" id="XP_013753640.1">
    <property type="nucleotide sequence ID" value="XM_013898186.1"/>
</dbReference>
<dbReference type="InterPro" id="IPR015424">
    <property type="entry name" value="PyrdxlP-dep_Trfase"/>
</dbReference>
<feature type="domain" description="Glycine dehydrogenase C-terminal" evidence="9">
    <location>
        <begin position="816"/>
        <end position="937"/>
    </location>
</feature>
<keyword evidence="4 7" id="KW-0560">Oxidoreductase</keyword>
<keyword evidence="7" id="KW-0809">Transit peptide</keyword>
<dbReference type="PANTHER" id="PTHR11773:SF1">
    <property type="entry name" value="GLYCINE DEHYDROGENASE (DECARBOXYLATING), MITOCHONDRIAL"/>
    <property type="match status" value="1"/>
</dbReference>
<dbReference type="NCBIfam" id="TIGR00461">
    <property type="entry name" value="gcvP"/>
    <property type="match status" value="1"/>
</dbReference>
<dbReference type="InterPro" id="IPR003437">
    <property type="entry name" value="GcvP"/>
</dbReference>
<dbReference type="EC" id="1.4.4.2" evidence="7"/>
<dbReference type="GO" id="GO:0005739">
    <property type="term" value="C:mitochondrion"/>
    <property type="evidence" value="ECO:0007669"/>
    <property type="project" value="UniProtKB-SubCell"/>
</dbReference>
<evidence type="ECO:0000256" key="6">
    <source>
        <dbReference type="PIRSR" id="PIRSR603437-50"/>
    </source>
</evidence>
<gene>
    <name evidence="10" type="ORF">AMSG_10483</name>
</gene>
<evidence type="ECO:0000256" key="2">
    <source>
        <dbReference type="ARBA" id="ARBA00010756"/>
    </source>
</evidence>
<feature type="domain" description="Glycine cleavage system P-protein N-terminal" evidence="8">
    <location>
        <begin position="44"/>
        <end position="477"/>
    </location>
</feature>
<dbReference type="Pfam" id="PF21478">
    <property type="entry name" value="GcvP2_C"/>
    <property type="match status" value="1"/>
</dbReference>
<comment type="subcellular location">
    <subcellularLocation>
        <location evidence="7">Mitochondrion</location>
    </subcellularLocation>
</comment>
<protein>
    <recommendedName>
        <fullName evidence="7">Glycine cleavage system P protein</fullName>
        <ecNumber evidence="7">1.4.4.2</ecNumber>
    </recommendedName>
</protein>
<dbReference type="GeneID" id="25568698"/>
<evidence type="ECO:0000256" key="5">
    <source>
        <dbReference type="ARBA" id="ARBA00049026"/>
    </source>
</evidence>
<dbReference type="STRING" id="461836.A0A0L0DR44"/>
<feature type="modified residue" description="N6-(pyridoxal phosphate)lysine" evidence="6">
    <location>
        <position position="742"/>
    </location>
</feature>
<dbReference type="OrthoDB" id="6537869at2759"/>
<dbReference type="eggNOG" id="KOG2040">
    <property type="taxonomic scope" value="Eukaryota"/>
</dbReference>
<dbReference type="Pfam" id="PF02347">
    <property type="entry name" value="GDC-P"/>
    <property type="match status" value="1"/>
</dbReference>
<dbReference type="SUPFAM" id="SSF53383">
    <property type="entry name" value="PLP-dependent transferases"/>
    <property type="match status" value="2"/>
</dbReference>
<dbReference type="Gene3D" id="3.40.640.10">
    <property type="entry name" value="Type I PLP-dependent aspartate aminotransferase-like (Major domain)"/>
    <property type="match status" value="2"/>
</dbReference>
<dbReference type="AlphaFoldDB" id="A0A0L0DR44"/>
<reference evidence="10 11" key="1">
    <citation type="submission" date="2010-05" db="EMBL/GenBank/DDBJ databases">
        <title>The Genome Sequence of Thecamonas trahens ATCC 50062.</title>
        <authorList>
            <consortium name="The Broad Institute Genome Sequencing Platform"/>
            <person name="Russ C."/>
            <person name="Cuomo C."/>
            <person name="Shea T."/>
            <person name="Young S.K."/>
            <person name="Zeng Q."/>
            <person name="Koehrsen M."/>
            <person name="Haas B."/>
            <person name="Borodovsky M."/>
            <person name="Guigo R."/>
            <person name="Alvarado L."/>
            <person name="Berlin A."/>
            <person name="Bochicchio J."/>
            <person name="Borenstein D."/>
            <person name="Chapman S."/>
            <person name="Chen Z."/>
            <person name="Freedman E."/>
            <person name="Gellesch M."/>
            <person name="Goldberg J."/>
            <person name="Griggs A."/>
            <person name="Gujja S."/>
            <person name="Heilman E."/>
            <person name="Heiman D."/>
            <person name="Hepburn T."/>
            <person name="Howarth C."/>
            <person name="Jen D."/>
            <person name="Larson L."/>
            <person name="Mehta T."/>
            <person name="Park D."/>
            <person name="Pearson M."/>
            <person name="Roberts A."/>
            <person name="Saif S."/>
            <person name="Shenoy N."/>
            <person name="Sisk P."/>
            <person name="Stolte C."/>
            <person name="Sykes S."/>
            <person name="Thomson T."/>
            <person name="Walk T."/>
            <person name="White J."/>
            <person name="Yandava C."/>
            <person name="Burger G."/>
            <person name="Gray M.W."/>
            <person name="Holland P.W.H."/>
            <person name="King N."/>
            <person name="Lang F.B.F."/>
            <person name="Roger A.J."/>
            <person name="Ruiz-Trillo I."/>
            <person name="Lander E."/>
            <person name="Nusbaum C."/>
        </authorList>
    </citation>
    <scope>NUCLEOTIDE SEQUENCE [LARGE SCALE GENOMIC DNA]</scope>
    <source>
        <strain evidence="10 11">ATCC 50062</strain>
    </source>
</reference>
<dbReference type="GO" id="GO:0004375">
    <property type="term" value="F:glycine dehydrogenase (decarboxylating) activity"/>
    <property type="evidence" value="ECO:0007669"/>
    <property type="project" value="UniProtKB-UniRule"/>
</dbReference>
<dbReference type="OMA" id="RNLICTC"/>
<dbReference type="InterPro" id="IPR020581">
    <property type="entry name" value="GDC_P"/>
</dbReference>
<evidence type="ECO:0000313" key="10">
    <source>
        <dbReference type="EMBL" id="KNC54486.1"/>
    </source>
</evidence>
<evidence type="ECO:0000256" key="4">
    <source>
        <dbReference type="ARBA" id="ARBA00023002"/>
    </source>
</evidence>
<dbReference type="PANTHER" id="PTHR11773">
    <property type="entry name" value="GLYCINE DEHYDROGENASE, DECARBOXYLATING"/>
    <property type="match status" value="1"/>
</dbReference>
<dbReference type="GO" id="GO:0030170">
    <property type="term" value="F:pyridoxal phosphate binding"/>
    <property type="evidence" value="ECO:0007669"/>
    <property type="project" value="TreeGrafter"/>
</dbReference>
<evidence type="ECO:0000313" key="11">
    <source>
        <dbReference type="Proteomes" id="UP000054408"/>
    </source>
</evidence>
<dbReference type="FunFam" id="3.90.1150.10:FF:000007">
    <property type="entry name" value="Glycine dehydrogenase (decarboxylating), mitochondrial"/>
    <property type="match status" value="1"/>
</dbReference>
<keyword evidence="7" id="KW-0496">Mitochondrion</keyword>
<comment type="subunit">
    <text evidence="7">The glycine cleavage system is composed of four proteins: P, T, L and H.</text>
</comment>
<keyword evidence="11" id="KW-1185">Reference proteome</keyword>
<dbReference type="InterPro" id="IPR049316">
    <property type="entry name" value="GDC-P_C"/>
</dbReference>
<sequence length="999" mass="107126">MWRTCRVITTTCAAAAQRAMLVRASSTGAGSSLLDPLDTFPRRHHGRMNDAEVAAMLEVLNVQSVDQLMNESIPAELRATQPLELPEGVSETQALAEVKALAAQNQVKESLIGMGYYGTVTPPVILRNIVENPNWYTPYTPYQAEISQGRMESLVNFQQMVSDLTGLPVANASLLDEGTAAAEAMAMAFSAGRGKKRDFFVDRNVWPQTLAVLETRAKPLGINIKIGDVSTFDFAGHSLFGGIYQYPDARGIACGNISHFVEATQASNGLAIVATDLLACSVLKPPGEFGADIVLGNSQRFGVPLGYGGPHAAFFAVRDKLARKMPGRLIGVTRDSAGKPAFRLTLQTREQHIRREKATSNICTAQALLANVAAMYAVYHGPAGLRSIASRVHAMAAAFAAGVAADGKATSVSVRDAETQAFFDTVLVRFDSPAEALASANAALAADINVRVVDDVTLGVAFDETCTEATLAALLPAFGSRLTPRDALAQAELDAIPQAALKRESKFLTHAVFNRFHTEHELLRYMNRLQSSDIGLQNSMIPLGSCTMKLNATAEMIPVTLPGISAIHPFAPLNQVPGYAALLKEFEAQLCAITGFSAFSLQPNSGAAGEYAGLYAIRAYHEARGETHRNVCLIPDSAHGTNPASAAMSGMKVVAIKTSATGEVDLEDAAAKIAKHGEKLGALMVTYPSTYGVFEAGIKELCAMVKEAGGRVYMDGANMNAQVGLMRPTDLGADVLHLNLHKTMTIPHGGGGPGMGPIGVVDDLVPFLPSHPLVDNGTDAESAIGPVASAPWSSASILPISYMYIRLMGSEGLTNATQRAILHANYMAARLEPEYKVLFSNEAGRVAHEFIVDLRPLTKATGVEAGDVAKRLQDFGFHAPTMSWPVAGTIMIEPTESETKEEMDRYIDSLLAIRSEIADIEAGRISIEDSPLRNAPHTADVVTASEWNRAYSREQAAFPLPWVRQRKFWPKVGRVDDVFGDRNLVCTCPPMEDYVEADE</sequence>
<dbReference type="FunFam" id="3.40.640.10:FF:000224">
    <property type="entry name" value="Probable glycine dehydrogenase (decarboxylating) subunit 2"/>
    <property type="match status" value="1"/>
</dbReference>
<dbReference type="InterPro" id="IPR049315">
    <property type="entry name" value="GDC-P_N"/>
</dbReference>
<evidence type="ECO:0000259" key="9">
    <source>
        <dbReference type="Pfam" id="PF21478"/>
    </source>
</evidence>
<keyword evidence="3 6" id="KW-0663">Pyridoxal phosphate</keyword>
<accession>A0A0L0DR44</accession>
<evidence type="ECO:0000256" key="3">
    <source>
        <dbReference type="ARBA" id="ARBA00022898"/>
    </source>
</evidence>
<dbReference type="FunFam" id="3.40.640.10:FF:000005">
    <property type="entry name" value="Glycine dehydrogenase (decarboxylating), mitochondrial"/>
    <property type="match status" value="1"/>
</dbReference>
<evidence type="ECO:0000256" key="1">
    <source>
        <dbReference type="ARBA" id="ARBA00001933"/>
    </source>
</evidence>
<evidence type="ECO:0000259" key="8">
    <source>
        <dbReference type="Pfam" id="PF02347"/>
    </source>
</evidence>
<dbReference type="InterPro" id="IPR015422">
    <property type="entry name" value="PyrdxlP-dep_Trfase_small"/>
</dbReference>
<dbReference type="Proteomes" id="UP000054408">
    <property type="component" value="Unassembled WGS sequence"/>
</dbReference>
<dbReference type="GO" id="GO:0019464">
    <property type="term" value="P:glycine decarboxylation via glycine cleavage system"/>
    <property type="evidence" value="ECO:0007669"/>
    <property type="project" value="TreeGrafter"/>
</dbReference>
<dbReference type="GO" id="GO:0005960">
    <property type="term" value="C:glycine cleavage complex"/>
    <property type="evidence" value="ECO:0007669"/>
    <property type="project" value="TreeGrafter"/>
</dbReference>
<proteinExistence type="inferred from homology"/>
<comment type="function">
    <text evidence="7">The glycine cleavage system catalyzes the degradation of glycine.</text>
</comment>
<dbReference type="NCBIfam" id="NF003346">
    <property type="entry name" value="PRK04366.1"/>
    <property type="match status" value="1"/>
</dbReference>
<dbReference type="HAMAP" id="MF_00711">
    <property type="entry name" value="GcvP"/>
    <property type="match status" value="1"/>
</dbReference>
<dbReference type="Gene3D" id="3.90.1150.10">
    <property type="entry name" value="Aspartate Aminotransferase, domain 1"/>
    <property type="match status" value="2"/>
</dbReference>
<comment type="cofactor">
    <cofactor evidence="1 6 7">
        <name>pyridoxal 5'-phosphate</name>
        <dbReference type="ChEBI" id="CHEBI:597326"/>
    </cofactor>
</comment>
<evidence type="ECO:0000256" key="7">
    <source>
        <dbReference type="RuleBase" id="RU364056"/>
    </source>
</evidence>
<comment type="catalytic activity">
    <reaction evidence="5 7">
        <text>N(6)-[(R)-lipoyl]-L-lysyl-[glycine-cleavage complex H protein] + glycine + H(+) = N(6)-[(R)-S(8)-aminomethyldihydrolipoyl]-L-lysyl-[glycine-cleavage complex H protein] + CO2</text>
        <dbReference type="Rhea" id="RHEA:24304"/>
        <dbReference type="Rhea" id="RHEA-COMP:10494"/>
        <dbReference type="Rhea" id="RHEA-COMP:10495"/>
        <dbReference type="ChEBI" id="CHEBI:15378"/>
        <dbReference type="ChEBI" id="CHEBI:16526"/>
        <dbReference type="ChEBI" id="CHEBI:57305"/>
        <dbReference type="ChEBI" id="CHEBI:83099"/>
        <dbReference type="ChEBI" id="CHEBI:83143"/>
        <dbReference type="EC" id="1.4.4.2"/>
    </reaction>
</comment>